<feature type="domain" description="Metaxin glutathione S-transferase" evidence="2">
    <location>
        <begin position="240"/>
        <end position="304"/>
    </location>
</feature>
<evidence type="ECO:0008006" key="6">
    <source>
        <dbReference type="Google" id="ProtNLM"/>
    </source>
</evidence>
<accession>A0A074WVG4</accession>
<feature type="domain" description="Thioredoxin-like fold" evidence="3">
    <location>
        <begin position="87"/>
        <end position="187"/>
    </location>
</feature>
<reference evidence="4 5" key="1">
    <citation type="journal article" date="2014" name="BMC Genomics">
        <title>Genome sequencing of four Aureobasidium pullulans varieties: biotechnological potential, stress tolerance, and description of new species.</title>
        <authorList>
            <person name="Gostin Ar C."/>
            <person name="Ohm R.A."/>
            <person name="Kogej T."/>
            <person name="Sonjak S."/>
            <person name="Turk M."/>
            <person name="Zajc J."/>
            <person name="Zalar P."/>
            <person name="Grube M."/>
            <person name="Sun H."/>
            <person name="Han J."/>
            <person name="Sharma A."/>
            <person name="Chiniquy J."/>
            <person name="Ngan C.Y."/>
            <person name="Lipzen A."/>
            <person name="Barry K."/>
            <person name="Grigoriev I.V."/>
            <person name="Gunde-Cimerman N."/>
        </authorList>
    </citation>
    <scope>NUCLEOTIDE SEQUENCE [LARGE SCALE GENOMIC DNA]</scope>
    <source>
        <strain evidence="4 5">CBS 147.97</strain>
    </source>
</reference>
<dbReference type="Pfam" id="PF10806">
    <property type="entry name" value="SAM35"/>
    <property type="match status" value="1"/>
</dbReference>
<dbReference type="InterPro" id="IPR021211">
    <property type="entry name" value="SAM35"/>
</dbReference>
<proteinExistence type="predicted"/>
<protein>
    <recommendedName>
        <fullName evidence="6">Mitochondrial outer membrane protein</fullName>
    </recommendedName>
</protein>
<dbReference type="STRING" id="1043004.A0A074WVG4"/>
<evidence type="ECO:0000256" key="1">
    <source>
        <dbReference type="SAM" id="MobiDB-lite"/>
    </source>
</evidence>
<dbReference type="Pfam" id="PF17171">
    <property type="entry name" value="GST_C_6"/>
    <property type="match status" value="1"/>
</dbReference>
<dbReference type="GO" id="GO:0007005">
    <property type="term" value="P:mitochondrion organization"/>
    <property type="evidence" value="ECO:0007669"/>
    <property type="project" value="TreeGrafter"/>
</dbReference>
<dbReference type="Pfam" id="PF17172">
    <property type="entry name" value="GST_N_4"/>
    <property type="match status" value="1"/>
</dbReference>
<dbReference type="PANTHER" id="PTHR12289">
    <property type="entry name" value="METAXIN RELATED"/>
    <property type="match status" value="1"/>
</dbReference>
<dbReference type="HOGENOM" id="CLU_055680_0_0_1"/>
<keyword evidence="5" id="KW-1185">Reference proteome</keyword>
<sequence>MCQRSNKSTDHMNMTNASNSSSRDWRDMFVVPPVVKQVFAKFPLSTYTANALPTRSPTHRDQHTLYTWTTTRQEAHSNSANTPSFNPTCLKWQTYLLFNDIAFRALPSNNHASPSGSLPFLLPANSTAPIASAKLETWTAANSTSTTSASGSGTTQSSAARQEVYISLLDHAVRRAWLYLLYLCPDNFSHVVERLYVTSSSSNTFVAMAISYQLKDAATQELVKVTPVVKAEDILTEAVDAFAALETLLGEEVWFFGAKGPGLFDAGVFAYTHLLLDESMGWRFNPLAEKLAGFHNLVGHRNRILERYYRQ</sequence>
<dbReference type="RefSeq" id="XP_013428102.1">
    <property type="nucleotide sequence ID" value="XM_013572648.1"/>
</dbReference>
<gene>
    <name evidence="4" type="ORF">M436DRAFT_63093</name>
</gene>
<evidence type="ECO:0000313" key="4">
    <source>
        <dbReference type="EMBL" id="KEQ73727.1"/>
    </source>
</evidence>
<dbReference type="InterPro" id="IPR050931">
    <property type="entry name" value="Mito_Protein_Transport_Metaxin"/>
</dbReference>
<dbReference type="PANTHER" id="PTHR12289:SF44">
    <property type="entry name" value="OUTER MEMBRANE PROTEIN (SAM35), PUTATIVE (AFU_ORTHOLOGUE AFUA_1G13180)-RELATED"/>
    <property type="match status" value="1"/>
</dbReference>
<dbReference type="Proteomes" id="UP000027730">
    <property type="component" value="Unassembled WGS sequence"/>
</dbReference>
<name>A0A074WVG4_9PEZI</name>
<feature type="region of interest" description="Disordered" evidence="1">
    <location>
        <begin position="1"/>
        <end position="21"/>
    </location>
</feature>
<dbReference type="OrthoDB" id="198787at2759"/>
<evidence type="ECO:0000259" key="2">
    <source>
        <dbReference type="Pfam" id="PF17171"/>
    </source>
</evidence>
<dbReference type="CDD" id="cd03193">
    <property type="entry name" value="GST_C_Metaxin"/>
    <property type="match status" value="1"/>
</dbReference>
<dbReference type="GO" id="GO:0001401">
    <property type="term" value="C:SAM complex"/>
    <property type="evidence" value="ECO:0007669"/>
    <property type="project" value="TreeGrafter"/>
</dbReference>
<evidence type="ECO:0000313" key="5">
    <source>
        <dbReference type="Proteomes" id="UP000027730"/>
    </source>
</evidence>
<dbReference type="InterPro" id="IPR033468">
    <property type="entry name" value="Metaxin_GST"/>
</dbReference>
<dbReference type="GeneID" id="25413470"/>
<dbReference type="EMBL" id="KL584708">
    <property type="protein sequence ID" value="KEQ73727.1"/>
    <property type="molecule type" value="Genomic_DNA"/>
</dbReference>
<organism evidence="4 5">
    <name type="scientific">Aureobasidium namibiae CBS 147.97</name>
    <dbReference type="NCBI Taxonomy" id="1043004"/>
    <lineage>
        <taxon>Eukaryota</taxon>
        <taxon>Fungi</taxon>
        <taxon>Dikarya</taxon>
        <taxon>Ascomycota</taxon>
        <taxon>Pezizomycotina</taxon>
        <taxon>Dothideomycetes</taxon>
        <taxon>Dothideomycetidae</taxon>
        <taxon>Dothideales</taxon>
        <taxon>Saccotheciaceae</taxon>
        <taxon>Aureobasidium</taxon>
    </lineage>
</organism>
<dbReference type="InterPro" id="IPR012336">
    <property type="entry name" value="Thioredoxin-like_fold"/>
</dbReference>
<dbReference type="AlphaFoldDB" id="A0A074WVG4"/>
<evidence type="ECO:0000259" key="3">
    <source>
        <dbReference type="Pfam" id="PF17172"/>
    </source>
</evidence>